<evidence type="ECO:0000313" key="3">
    <source>
        <dbReference type="Proteomes" id="UP000184396"/>
    </source>
</evidence>
<dbReference type="AlphaFoldDB" id="A0A1M6GZJ7"/>
<keyword evidence="3" id="KW-1185">Reference proteome</keyword>
<feature type="signal peptide" evidence="1">
    <location>
        <begin position="1"/>
        <end position="23"/>
    </location>
</feature>
<accession>A0A1M6GZJ7</accession>
<sequence length="250" mass="29204">MKTFKTSILIALLLCFSFNLSHAQKRFMVHQDNVKPSMLMQYEAIAKKFNDACIKHNPQTSWATGTRSDFKYFYITPIENFADMDKNPFADMAKTMGDEFGKMFEEFDKCYDSHTNYTITMVEDLTYMPEGISMTQEGQNYRKWYYIYFTPSNAKKVREGMKAVKALYESKNSKEYYRVYRSGFGTPEEFYLVAISAKDAIDFETKSKTNEATLGTKEEVWEVFSKVMEHATRMEEFSGEMRPDLAYAPK</sequence>
<evidence type="ECO:0008006" key="4">
    <source>
        <dbReference type="Google" id="ProtNLM"/>
    </source>
</evidence>
<dbReference type="RefSeq" id="WP_019388531.1">
    <property type="nucleotide sequence ID" value="NZ_ALIH01000015.1"/>
</dbReference>
<dbReference type="OrthoDB" id="1426903at2"/>
<gene>
    <name evidence="2" type="ORF">SAMN05216261_2974</name>
</gene>
<name>A0A1M6GZJ7_9FLAO</name>
<organism evidence="2 3">
    <name type="scientific">Algibacter luteus</name>
    <dbReference type="NCBI Taxonomy" id="1178825"/>
    <lineage>
        <taxon>Bacteria</taxon>
        <taxon>Pseudomonadati</taxon>
        <taxon>Bacteroidota</taxon>
        <taxon>Flavobacteriia</taxon>
        <taxon>Flavobacteriales</taxon>
        <taxon>Flavobacteriaceae</taxon>
        <taxon>Algibacter</taxon>
    </lineage>
</organism>
<dbReference type="eggNOG" id="ENOG502ZB1I">
    <property type="taxonomic scope" value="Bacteria"/>
</dbReference>
<reference evidence="2 3" key="1">
    <citation type="submission" date="2016-11" db="EMBL/GenBank/DDBJ databases">
        <authorList>
            <person name="Jaros S."/>
            <person name="Januszkiewicz K."/>
            <person name="Wedrychowicz H."/>
        </authorList>
    </citation>
    <scope>NUCLEOTIDE SEQUENCE [LARGE SCALE GENOMIC DNA]</scope>
    <source>
        <strain evidence="2 3">CGMCC 1.12213</strain>
    </source>
</reference>
<dbReference type="STRING" id="1178825.SAMN05216261_2974"/>
<evidence type="ECO:0000313" key="2">
    <source>
        <dbReference type="EMBL" id="SHJ15346.1"/>
    </source>
</evidence>
<dbReference type="Proteomes" id="UP000184396">
    <property type="component" value="Unassembled WGS sequence"/>
</dbReference>
<keyword evidence="1" id="KW-0732">Signal</keyword>
<evidence type="ECO:0000256" key="1">
    <source>
        <dbReference type="SAM" id="SignalP"/>
    </source>
</evidence>
<dbReference type="EMBL" id="FQYK01000010">
    <property type="protein sequence ID" value="SHJ15346.1"/>
    <property type="molecule type" value="Genomic_DNA"/>
</dbReference>
<protein>
    <recommendedName>
        <fullName evidence="4">NIPSNAP protein</fullName>
    </recommendedName>
</protein>
<proteinExistence type="predicted"/>
<feature type="chain" id="PRO_5009917926" description="NIPSNAP protein" evidence="1">
    <location>
        <begin position="24"/>
        <end position="250"/>
    </location>
</feature>